<feature type="chain" id="PRO_5045432640" description="Opaque-phase-specific protein OP4" evidence="2">
    <location>
        <begin position="21"/>
        <end position="327"/>
    </location>
</feature>
<dbReference type="EMBL" id="OZ004254">
    <property type="protein sequence ID" value="CAK7897152.1"/>
    <property type="molecule type" value="Genomic_DNA"/>
</dbReference>
<proteinExistence type="predicted"/>
<feature type="signal peptide" evidence="2">
    <location>
        <begin position="1"/>
        <end position="20"/>
    </location>
</feature>
<evidence type="ECO:0000256" key="2">
    <source>
        <dbReference type="SAM" id="SignalP"/>
    </source>
</evidence>
<evidence type="ECO:0000256" key="1">
    <source>
        <dbReference type="SAM" id="MobiDB-lite"/>
    </source>
</evidence>
<gene>
    <name evidence="3" type="ORF">CAAN4_B08482</name>
</gene>
<keyword evidence="4" id="KW-1185">Reference proteome</keyword>
<name>A0ABP0E7P7_9ASCO</name>
<feature type="region of interest" description="Disordered" evidence="1">
    <location>
        <begin position="300"/>
        <end position="327"/>
    </location>
</feature>
<evidence type="ECO:0000313" key="4">
    <source>
        <dbReference type="Proteomes" id="UP001497600"/>
    </source>
</evidence>
<reference evidence="3 4" key="1">
    <citation type="submission" date="2024-01" db="EMBL/GenBank/DDBJ databases">
        <authorList>
            <consortium name="Genoscope - CEA"/>
            <person name="William W."/>
        </authorList>
    </citation>
    <scope>NUCLEOTIDE SEQUENCE [LARGE SCALE GENOMIC DNA]</scope>
    <source>
        <strain evidence="3 4">29B2s-10</strain>
    </source>
</reference>
<feature type="compositionally biased region" description="Low complexity" evidence="1">
    <location>
        <begin position="303"/>
        <end position="316"/>
    </location>
</feature>
<dbReference type="Proteomes" id="UP001497600">
    <property type="component" value="Chromosome B"/>
</dbReference>
<protein>
    <recommendedName>
        <fullName evidence="5">Opaque-phase-specific protein OP4</fullName>
    </recommendedName>
</protein>
<feature type="compositionally biased region" description="Basic residues" evidence="1">
    <location>
        <begin position="318"/>
        <end position="327"/>
    </location>
</feature>
<organism evidence="3 4">
    <name type="scientific">[Candida] anglica</name>
    <dbReference type="NCBI Taxonomy" id="148631"/>
    <lineage>
        <taxon>Eukaryota</taxon>
        <taxon>Fungi</taxon>
        <taxon>Dikarya</taxon>
        <taxon>Ascomycota</taxon>
        <taxon>Saccharomycotina</taxon>
        <taxon>Pichiomycetes</taxon>
        <taxon>Debaryomycetaceae</taxon>
        <taxon>Kurtzmaniella</taxon>
    </lineage>
</organism>
<sequence>MKFSHTTIAALLACSTVISAAPAAVVTNDVLHIQKRSQELTLLMDDLTALKKRGDLNEDEIAKREYVLVTQLLTLLKQTGLTPTILKWIVTNGIFQPIIVDVIVGLLKSGAIDWNALFVALDKSGLAAATIQGLISDCKFYVALFDLAKSFIQDLIPKVNSQITASISTRDLLAVDTMYHTREDSFTDNLEIRATPEDGVIINLLESVANSGLATQVVNALFTDPAYRPFISALIQEIIAEKALNLSEILGALIESGLVTSLLKQFLNAKTFDTIITNAFAAFSGTCGQVQSSGGGSPTLAISSSAGGTTPTGTPSNCRRRRRSYNY</sequence>
<evidence type="ECO:0000313" key="3">
    <source>
        <dbReference type="EMBL" id="CAK7897152.1"/>
    </source>
</evidence>
<keyword evidence="2" id="KW-0732">Signal</keyword>
<accession>A0ABP0E7P7</accession>
<evidence type="ECO:0008006" key="5">
    <source>
        <dbReference type="Google" id="ProtNLM"/>
    </source>
</evidence>